<dbReference type="AlphaFoldDB" id="A0A428TYA9"/>
<organism evidence="1 2">
    <name type="scientific">Fusarium oligoseptatum</name>
    <dbReference type="NCBI Taxonomy" id="2604345"/>
    <lineage>
        <taxon>Eukaryota</taxon>
        <taxon>Fungi</taxon>
        <taxon>Dikarya</taxon>
        <taxon>Ascomycota</taxon>
        <taxon>Pezizomycotina</taxon>
        <taxon>Sordariomycetes</taxon>
        <taxon>Hypocreomycetidae</taxon>
        <taxon>Hypocreales</taxon>
        <taxon>Nectriaceae</taxon>
        <taxon>Fusarium</taxon>
        <taxon>Fusarium solani species complex</taxon>
    </lineage>
</organism>
<keyword evidence="2" id="KW-1185">Reference proteome</keyword>
<evidence type="ECO:0000313" key="2">
    <source>
        <dbReference type="Proteomes" id="UP000287144"/>
    </source>
</evidence>
<reference evidence="1 2" key="1">
    <citation type="submission" date="2017-06" db="EMBL/GenBank/DDBJ databases">
        <title>Comparative genomic analysis of Ambrosia Fusariam Clade fungi.</title>
        <authorList>
            <person name="Stajich J.E."/>
            <person name="Carrillo J."/>
            <person name="Kijimoto T."/>
            <person name="Eskalen A."/>
            <person name="O'Donnell K."/>
            <person name="Kasson M."/>
        </authorList>
    </citation>
    <scope>NUCLEOTIDE SEQUENCE [LARGE SCALE GENOMIC DNA]</scope>
    <source>
        <strain evidence="1 2">NRRL62579</strain>
    </source>
</reference>
<protein>
    <submittedName>
        <fullName evidence="1">Uncharacterized protein</fullName>
    </submittedName>
</protein>
<gene>
    <name evidence="1" type="ORF">CEP52_005390</name>
</gene>
<evidence type="ECO:0000313" key="1">
    <source>
        <dbReference type="EMBL" id="RSM07030.1"/>
    </source>
</evidence>
<sequence>MEREVGVAGTGGSDFCGFNPKGPRVKSEMRLGDRLLDQGTCGLDQQKTDQWWAGNQVRRCGRHLVGVAVSPSVDVFPLYLVRRPRTKVQKVLVGPGVPELCFWACQTGGFDDAVMDQELVTEETLDGLLEECG</sequence>
<name>A0A428TYA9_9HYPO</name>
<comment type="caution">
    <text evidence="1">The sequence shown here is derived from an EMBL/GenBank/DDBJ whole genome shotgun (WGS) entry which is preliminary data.</text>
</comment>
<proteinExistence type="predicted"/>
<dbReference type="EMBL" id="NKCK01000042">
    <property type="protein sequence ID" value="RSM07030.1"/>
    <property type="molecule type" value="Genomic_DNA"/>
</dbReference>
<dbReference type="Proteomes" id="UP000287144">
    <property type="component" value="Unassembled WGS sequence"/>
</dbReference>
<accession>A0A428TYA9</accession>